<dbReference type="InterPro" id="IPR004360">
    <property type="entry name" value="Glyas_Fos-R_dOase_dom"/>
</dbReference>
<evidence type="ECO:0000313" key="2">
    <source>
        <dbReference type="EMBL" id="KTG30307.1"/>
    </source>
</evidence>
<name>A0A0W1SV54_9EURY</name>
<dbReference type="PROSITE" id="PS51819">
    <property type="entry name" value="VOC"/>
    <property type="match status" value="1"/>
</dbReference>
<organism evidence="2 3">
    <name type="scientific">Haloferax profundi</name>
    <dbReference type="NCBI Taxonomy" id="1544718"/>
    <lineage>
        <taxon>Archaea</taxon>
        <taxon>Methanobacteriati</taxon>
        <taxon>Methanobacteriota</taxon>
        <taxon>Stenosarchaea group</taxon>
        <taxon>Halobacteria</taxon>
        <taxon>Halobacteriales</taxon>
        <taxon>Haloferacaceae</taxon>
        <taxon>Haloferax</taxon>
    </lineage>
</organism>
<dbReference type="Pfam" id="PF00903">
    <property type="entry name" value="Glyoxalase"/>
    <property type="match status" value="1"/>
</dbReference>
<sequence>MTDSPTPDFGGRPTGPGAARTLGEFAFRVEDLPAMRAFYRDVVGLGDPIGDFDTATFFGLGESHAGHEAVFVLFDRTGTDGYAGIDPKKTTLDHVAFSIDPDDFDAEVERLRDHELELDFAYHEWVEWRSVYFSDPEGNRVELVCFDPEGMGKNDRFQ</sequence>
<evidence type="ECO:0000259" key="1">
    <source>
        <dbReference type="PROSITE" id="PS51819"/>
    </source>
</evidence>
<gene>
    <name evidence="2" type="ORF">AUR66_08480</name>
</gene>
<accession>A0A0W1SV54</accession>
<protein>
    <submittedName>
        <fullName evidence="2">Glyoxalase/Bleomycin resistance protein</fullName>
    </submittedName>
</protein>
<proteinExistence type="predicted"/>
<feature type="domain" description="VOC" evidence="1">
    <location>
        <begin position="21"/>
        <end position="146"/>
    </location>
</feature>
<evidence type="ECO:0000313" key="3">
    <source>
        <dbReference type="Proteomes" id="UP000053157"/>
    </source>
</evidence>
<dbReference type="InterPro" id="IPR037523">
    <property type="entry name" value="VOC_core"/>
</dbReference>
<dbReference type="Gene3D" id="3.10.180.10">
    <property type="entry name" value="2,3-Dihydroxybiphenyl 1,2-Dioxygenase, domain 1"/>
    <property type="match status" value="1"/>
</dbReference>
<keyword evidence="3" id="KW-1185">Reference proteome</keyword>
<dbReference type="Proteomes" id="UP000053157">
    <property type="component" value="Unassembled WGS sequence"/>
</dbReference>
<dbReference type="OrthoDB" id="6111at2157"/>
<dbReference type="SUPFAM" id="SSF54593">
    <property type="entry name" value="Glyoxalase/Bleomycin resistance protein/Dihydroxybiphenyl dioxygenase"/>
    <property type="match status" value="1"/>
</dbReference>
<comment type="caution">
    <text evidence="2">The sequence shown here is derived from an EMBL/GenBank/DDBJ whole genome shotgun (WGS) entry which is preliminary data.</text>
</comment>
<dbReference type="EMBL" id="LOPV01000068">
    <property type="protein sequence ID" value="KTG30307.1"/>
    <property type="molecule type" value="Genomic_DNA"/>
</dbReference>
<dbReference type="RefSeq" id="WP_058571121.1">
    <property type="nucleotide sequence ID" value="NZ_LOPV01000068.1"/>
</dbReference>
<dbReference type="AlphaFoldDB" id="A0A0W1SV54"/>
<dbReference type="InterPro" id="IPR029068">
    <property type="entry name" value="Glyas_Bleomycin-R_OHBP_Dase"/>
</dbReference>
<reference evidence="2 3" key="1">
    <citation type="submission" date="2015-12" db="EMBL/GenBank/DDBJ databases">
        <title>Haloferax profundi sp. nov. isolated from the Discovery deep brine-seawater interface in the Red Sea.</title>
        <authorList>
            <person name="Zhang G."/>
            <person name="Stingl U."/>
            <person name="Rashid M."/>
        </authorList>
    </citation>
    <scope>NUCLEOTIDE SEQUENCE [LARGE SCALE GENOMIC DNA]</scope>
    <source>
        <strain evidence="2 3">SB29</strain>
    </source>
</reference>